<dbReference type="InParanoid" id="K1RA47"/>
<accession>K1RA47</accession>
<reference evidence="1" key="1">
    <citation type="journal article" date="2012" name="Nature">
        <title>The oyster genome reveals stress adaptation and complexity of shell formation.</title>
        <authorList>
            <person name="Zhang G."/>
            <person name="Fang X."/>
            <person name="Guo X."/>
            <person name="Li L."/>
            <person name="Luo R."/>
            <person name="Xu F."/>
            <person name="Yang P."/>
            <person name="Zhang L."/>
            <person name="Wang X."/>
            <person name="Qi H."/>
            <person name="Xiong Z."/>
            <person name="Que H."/>
            <person name="Xie Y."/>
            <person name="Holland P.W."/>
            <person name="Paps J."/>
            <person name="Zhu Y."/>
            <person name="Wu F."/>
            <person name="Chen Y."/>
            <person name="Wang J."/>
            <person name="Peng C."/>
            <person name="Meng J."/>
            <person name="Yang L."/>
            <person name="Liu J."/>
            <person name="Wen B."/>
            <person name="Zhang N."/>
            <person name="Huang Z."/>
            <person name="Zhu Q."/>
            <person name="Feng Y."/>
            <person name="Mount A."/>
            <person name="Hedgecock D."/>
            <person name="Xu Z."/>
            <person name="Liu Y."/>
            <person name="Domazet-Loso T."/>
            <person name="Du Y."/>
            <person name="Sun X."/>
            <person name="Zhang S."/>
            <person name="Liu B."/>
            <person name="Cheng P."/>
            <person name="Jiang X."/>
            <person name="Li J."/>
            <person name="Fan D."/>
            <person name="Wang W."/>
            <person name="Fu W."/>
            <person name="Wang T."/>
            <person name="Wang B."/>
            <person name="Zhang J."/>
            <person name="Peng Z."/>
            <person name="Li Y."/>
            <person name="Li N."/>
            <person name="Wang J."/>
            <person name="Chen M."/>
            <person name="He Y."/>
            <person name="Tan F."/>
            <person name="Song X."/>
            <person name="Zheng Q."/>
            <person name="Huang R."/>
            <person name="Yang H."/>
            <person name="Du X."/>
            <person name="Chen L."/>
            <person name="Yang M."/>
            <person name="Gaffney P.M."/>
            <person name="Wang S."/>
            <person name="Luo L."/>
            <person name="She Z."/>
            <person name="Ming Y."/>
            <person name="Huang W."/>
            <person name="Zhang S."/>
            <person name="Huang B."/>
            <person name="Zhang Y."/>
            <person name="Qu T."/>
            <person name="Ni P."/>
            <person name="Miao G."/>
            <person name="Wang J."/>
            <person name="Wang Q."/>
            <person name="Steinberg C.E."/>
            <person name="Wang H."/>
            <person name="Li N."/>
            <person name="Qian L."/>
            <person name="Zhang G."/>
            <person name="Li Y."/>
            <person name="Yang H."/>
            <person name="Liu X."/>
            <person name="Wang J."/>
            <person name="Yin Y."/>
            <person name="Wang J."/>
        </authorList>
    </citation>
    <scope>NUCLEOTIDE SEQUENCE [LARGE SCALE GENOMIC DNA]</scope>
    <source>
        <strain evidence="1">05x7-T-G4-1.051#20</strain>
    </source>
</reference>
<proteinExistence type="predicted"/>
<sequence>MTTKRDKRNGLCIIVVLCLVHQSLGACPRLEESSFELCQKPEDCCFLEPNYPIYQNVNCPNPCNSVVFDIQSCLNPDPEHCDVIPNTEVVQGQECFTGCRRICDVNAL</sequence>
<name>K1RA47_MAGGI</name>
<dbReference type="PROSITE" id="PS51257">
    <property type="entry name" value="PROKAR_LIPOPROTEIN"/>
    <property type="match status" value="1"/>
</dbReference>
<dbReference type="EMBL" id="JH819154">
    <property type="protein sequence ID" value="EKC40514.1"/>
    <property type="molecule type" value="Genomic_DNA"/>
</dbReference>
<evidence type="ECO:0000313" key="1">
    <source>
        <dbReference type="EMBL" id="EKC40514.1"/>
    </source>
</evidence>
<dbReference type="HOGENOM" id="CLU_2199473_0_0_1"/>
<organism evidence="1">
    <name type="scientific">Magallana gigas</name>
    <name type="common">Pacific oyster</name>
    <name type="synonym">Crassostrea gigas</name>
    <dbReference type="NCBI Taxonomy" id="29159"/>
    <lineage>
        <taxon>Eukaryota</taxon>
        <taxon>Metazoa</taxon>
        <taxon>Spiralia</taxon>
        <taxon>Lophotrochozoa</taxon>
        <taxon>Mollusca</taxon>
        <taxon>Bivalvia</taxon>
        <taxon>Autobranchia</taxon>
        <taxon>Pteriomorphia</taxon>
        <taxon>Ostreida</taxon>
        <taxon>Ostreoidea</taxon>
        <taxon>Ostreidae</taxon>
        <taxon>Magallana</taxon>
    </lineage>
</organism>
<gene>
    <name evidence="1" type="ORF">CGI_10022953</name>
</gene>
<protein>
    <submittedName>
        <fullName evidence="1">Uncharacterized protein</fullName>
    </submittedName>
</protein>
<dbReference type="AlphaFoldDB" id="K1RA47"/>